<keyword evidence="15" id="KW-1185">Reference proteome</keyword>
<dbReference type="NCBIfam" id="TIGR00966">
    <property type="entry name" value="transloc_SecF"/>
    <property type="match status" value="1"/>
</dbReference>
<keyword evidence="7 9" id="KW-0811">Translocation</keyword>
<proteinExistence type="inferred from homology"/>
<keyword evidence="8 9" id="KW-0472">Membrane</keyword>
<evidence type="ECO:0000313" key="15">
    <source>
        <dbReference type="Proteomes" id="UP001234585"/>
    </source>
</evidence>
<comment type="similarity">
    <text evidence="9">Belongs to the SecD/SecF family. SecD subfamily.</text>
</comment>
<feature type="transmembrane region" description="Helical" evidence="9">
    <location>
        <begin position="760"/>
        <end position="778"/>
    </location>
</feature>
<accession>A0AA50H5C9</accession>
<sequence>MQQSARWKTFLLWSAFLASLLVLLPSLVPARMAAGLPDWVSAHRLKPGLDLTGGSRLVLDISRDDIVDAHLRGAVETIGNALRAAQIPYGNLNGADDQVDVTISAAGDADRARQALEGLGLGTLNTGENGEFSIVLSDAAVDEAVAAASLGAVDAVRRRVESLDIPALTVGRGDRGRIVVAMPGLTDPQRVKDMLATVGKLSARLIDDSVPVNTAIENGAPAGSEVLYSADEPPTGYLVRQDDLFTAADVASARASADGEPFIEFVLRKEAADKLAAFTRDNAGRTIAILLDGQVISTSQIQGAISDGVGRLSGDFDAEGAANLARIVASGPLPAALTILEERSIEPVLGTTSVGSIVLALVVAVVAVVAFITFFYGVLGVIASLALFFNVLLTFAALALIGAPISLSMIAGVVLTVGLAVDASVLIFERIREEVKAGRPLSQAVSVGFGRARTTVLDASVTMLIAVAVLFLLSAAPVRGFALAVGVGMVATLFTTFGLTHRLVRIWLGRSHAMRLPKGVRSGFFDSLNLRFMAVRNAVFLATAALSLVIAGLLALGELRLGIDFTGGAAVEVQAKSGKADPFDISARLADAGVAIQTVDTRADERRAIVRLTSQGDGENAEQTSVLVARGELEDDYDFRRVEVVGPSISGELIDTASLGFVAGLLALIAYIWVRFEWHFAIGAVIALAHDVFFTLGFLAIANIEFNISAVAALLTVAGYSLNDTMVVYDRIRENLRHFKQMPLPILIDDAINRTLSRTVLTSATTLIALAALALFGGEAIRTFALTLFFGVAVGTISSIYIAGPILILFRLRPERYRPGKGGAVTAPEATGANG</sequence>
<evidence type="ECO:0000256" key="9">
    <source>
        <dbReference type="HAMAP-Rule" id="MF_01463"/>
    </source>
</evidence>
<feature type="transmembrane region" description="Helical" evidence="9">
    <location>
        <begin position="357"/>
        <end position="378"/>
    </location>
</feature>
<evidence type="ECO:0000256" key="2">
    <source>
        <dbReference type="ARBA" id="ARBA00022448"/>
    </source>
</evidence>
<comment type="caution">
    <text evidence="9">Lacks conserved residue(s) required for the propagation of feature annotation.</text>
</comment>
<dbReference type="Gene3D" id="3.30.1360.200">
    <property type="match status" value="1"/>
</dbReference>
<dbReference type="GO" id="GO:0015450">
    <property type="term" value="F:protein-transporting ATPase activity"/>
    <property type="evidence" value="ECO:0007669"/>
    <property type="project" value="InterPro"/>
</dbReference>
<feature type="transmembrane region" description="Helical" evidence="9">
    <location>
        <begin position="656"/>
        <end position="674"/>
    </location>
</feature>
<dbReference type="HAMAP" id="MF_01463_B">
    <property type="entry name" value="SecD_B"/>
    <property type="match status" value="1"/>
</dbReference>
<evidence type="ECO:0000256" key="7">
    <source>
        <dbReference type="ARBA" id="ARBA00023010"/>
    </source>
</evidence>
<dbReference type="InterPro" id="IPR005665">
    <property type="entry name" value="SecF_bac"/>
</dbReference>
<keyword evidence="6 9" id="KW-1133">Transmembrane helix</keyword>
<keyword evidence="5 9" id="KW-0653">Protein transport</keyword>
<evidence type="ECO:0000256" key="5">
    <source>
        <dbReference type="ARBA" id="ARBA00022927"/>
    </source>
</evidence>
<dbReference type="EMBL" id="CP132302">
    <property type="protein sequence ID" value="WLR98834.1"/>
    <property type="molecule type" value="Genomic_DNA"/>
</dbReference>
<comment type="subunit">
    <text evidence="10">Forms a complex with SecD. Part of the essential Sec protein translocation apparatus which comprises SecA, SecYEG and auxiliary proteins SecDF-YajC and YidC.</text>
</comment>
<dbReference type="InterPro" id="IPR055344">
    <property type="entry name" value="SecD_SecF_C_bact"/>
</dbReference>
<dbReference type="InterPro" id="IPR048634">
    <property type="entry name" value="SecD_SecF_C"/>
</dbReference>
<dbReference type="PANTHER" id="PTHR30081:SF1">
    <property type="entry name" value="PROTEIN TRANSLOCASE SUBUNIT SECD"/>
    <property type="match status" value="1"/>
</dbReference>
<feature type="transmembrane region" description="Helical" evidence="9">
    <location>
        <begin position="538"/>
        <end position="556"/>
    </location>
</feature>
<feature type="transmembrane region" description="Helical" evidence="9">
    <location>
        <begin position="409"/>
        <end position="428"/>
    </location>
</feature>
<dbReference type="PANTHER" id="PTHR30081">
    <property type="entry name" value="PROTEIN-EXPORT MEMBRANE PROTEIN SEC"/>
    <property type="match status" value="1"/>
</dbReference>
<gene>
    <name evidence="9 14" type="primary">secD</name>
    <name evidence="10" type="synonym">secF</name>
    <name evidence="14" type="ORF">Q9313_07375</name>
</gene>
<dbReference type="Gene3D" id="1.20.1640.10">
    <property type="entry name" value="Multidrug efflux transporter AcrB transmembrane domain"/>
    <property type="match status" value="2"/>
</dbReference>
<keyword evidence="3 9" id="KW-1003">Cell membrane</keyword>
<evidence type="ECO:0000259" key="13">
    <source>
        <dbReference type="Pfam" id="PF22599"/>
    </source>
</evidence>
<dbReference type="GO" id="GO:0065002">
    <property type="term" value="P:intracellular protein transmembrane transport"/>
    <property type="evidence" value="ECO:0007669"/>
    <property type="project" value="UniProtKB-UniRule"/>
</dbReference>
<feature type="transmembrane region" description="Helical" evidence="9">
    <location>
        <begin position="681"/>
        <end position="702"/>
    </location>
</feature>
<comment type="function">
    <text evidence="9">Part of the Sec protein translocase complex. Interacts with the SecYEG preprotein conducting channel. SecDF uses the proton motive force (PMF) to complete protein translocation after the ATP-dependent function of SecA.</text>
</comment>
<dbReference type="AlphaFoldDB" id="A0AA50H5C9"/>
<feature type="transmembrane region" description="Helical" evidence="9">
    <location>
        <begin position="481"/>
        <end position="504"/>
    </location>
</feature>
<dbReference type="PRINTS" id="PR01755">
    <property type="entry name" value="SECFTRNLCASE"/>
</dbReference>
<evidence type="ECO:0000256" key="10">
    <source>
        <dbReference type="HAMAP-Rule" id="MF_01464"/>
    </source>
</evidence>
<dbReference type="SUPFAM" id="SSF82866">
    <property type="entry name" value="Multidrug efflux transporter AcrB transmembrane domain"/>
    <property type="match status" value="2"/>
</dbReference>
<dbReference type="InterPro" id="IPR022646">
    <property type="entry name" value="SecD/SecF_CS"/>
</dbReference>
<evidence type="ECO:0000259" key="11">
    <source>
        <dbReference type="Pfam" id="PF02355"/>
    </source>
</evidence>
<dbReference type="GO" id="GO:0043952">
    <property type="term" value="P:protein transport by the Sec complex"/>
    <property type="evidence" value="ECO:0007669"/>
    <property type="project" value="UniProtKB-UniRule"/>
</dbReference>
<feature type="domain" description="Protein export membrane protein SecD/SecF C-terminal" evidence="11">
    <location>
        <begin position="338"/>
        <end position="504"/>
    </location>
</feature>
<evidence type="ECO:0000256" key="1">
    <source>
        <dbReference type="ARBA" id="ARBA00004651"/>
    </source>
</evidence>
<feature type="transmembrane region" description="Helical" evidence="9">
    <location>
        <begin position="708"/>
        <end position="729"/>
    </location>
</feature>
<keyword evidence="4 9" id="KW-0812">Transmembrane</keyword>
<evidence type="ECO:0000256" key="3">
    <source>
        <dbReference type="ARBA" id="ARBA00022475"/>
    </source>
</evidence>
<feature type="transmembrane region" description="Helical" evidence="9">
    <location>
        <begin position="784"/>
        <end position="810"/>
    </location>
</feature>
<feature type="domain" description="Protein export membrane protein SecD/SecF C-terminal" evidence="11">
    <location>
        <begin position="634"/>
        <end position="811"/>
    </location>
</feature>
<dbReference type="HAMAP" id="MF_01464_B">
    <property type="entry name" value="SecF_B"/>
    <property type="match status" value="1"/>
</dbReference>
<name>A0AA50H5C9_9HYPH</name>
<feature type="transmembrane region" description="Helical" evidence="9">
    <location>
        <begin position="456"/>
        <end position="475"/>
    </location>
</feature>
<keyword evidence="2 9" id="KW-0813">Transport</keyword>
<dbReference type="Proteomes" id="UP001234585">
    <property type="component" value="Chromosome"/>
</dbReference>
<dbReference type="GO" id="GO:0005886">
    <property type="term" value="C:plasma membrane"/>
    <property type="evidence" value="ECO:0007669"/>
    <property type="project" value="UniProtKB-SubCell"/>
</dbReference>
<dbReference type="Pfam" id="PF07549">
    <property type="entry name" value="Sec_GG"/>
    <property type="match status" value="2"/>
</dbReference>
<comment type="subunit">
    <text evidence="9">Forms a complex with SecF. Part of the essential Sec protein translocation apparatus which comprises SecA, SecYEG and auxiliary proteins SecDF-YajC and YidC.</text>
</comment>
<dbReference type="GO" id="GO:0006605">
    <property type="term" value="P:protein targeting"/>
    <property type="evidence" value="ECO:0007669"/>
    <property type="project" value="UniProtKB-UniRule"/>
</dbReference>
<dbReference type="InterPro" id="IPR005791">
    <property type="entry name" value="SecD"/>
</dbReference>
<evidence type="ECO:0000259" key="12">
    <source>
        <dbReference type="Pfam" id="PF21760"/>
    </source>
</evidence>
<evidence type="ECO:0000256" key="8">
    <source>
        <dbReference type="ARBA" id="ARBA00023136"/>
    </source>
</evidence>
<feature type="domain" description="SecDF P1 head subdomain" evidence="13">
    <location>
        <begin position="225"/>
        <end position="335"/>
    </location>
</feature>
<evidence type="ECO:0000256" key="6">
    <source>
        <dbReference type="ARBA" id="ARBA00022989"/>
    </source>
</evidence>
<reference evidence="14 15" key="1">
    <citation type="submission" date="2023-08" db="EMBL/GenBank/DDBJ databases">
        <title>Pathogen: clinical or host-associated sample.</title>
        <authorList>
            <person name="Hergert J."/>
            <person name="Casey R."/>
            <person name="Wagner J."/>
            <person name="Young E.L."/>
            <person name="Oakeson K.F."/>
        </authorList>
    </citation>
    <scope>NUCLEOTIDE SEQUENCE [LARGE SCALE GENOMIC DNA]</scope>
    <source>
        <strain evidence="14 15">1760953</strain>
    </source>
</reference>
<dbReference type="Pfam" id="PF22599">
    <property type="entry name" value="SecDF_P1_head"/>
    <property type="match status" value="1"/>
</dbReference>
<organism evidence="14 15">
    <name type="scientific">Shinella sumterensis</name>
    <dbReference type="NCBI Taxonomy" id="1967501"/>
    <lineage>
        <taxon>Bacteria</taxon>
        <taxon>Pseudomonadati</taxon>
        <taxon>Pseudomonadota</taxon>
        <taxon>Alphaproteobacteria</taxon>
        <taxon>Hyphomicrobiales</taxon>
        <taxon>Rhizobiaceae</taxon>
        <taxon>Shinella</taxon>
    </lineage>
</organism>
<dbReference type="InterPro" id="IPR048631">
    <property type="entry name" value="SecD_1st"/>
</dbReference>
<dbReference type="InterPro" id="IPR054384">
    <property type="entry name" value="SecDF_P1_head"/>
</dbReference>
<feature type="transmembrane region" description="Helical" evidence="9">
    <location>
        <begin position="385"/>
        <end position="403"/>
    </location>
</feature>
<dbReference type="Gene3D" id="3.30.70.3400">
    <property type="match status" value="1"/>
</dbReference>
<dbReference type="InterPro" id="IPR022813">
    <property type="entry name" value="SecD/SecF_arch_bac"/>
</dbReference>
<dbReference type="NCBIfam" id="TIGR01129">
    <property type="entry name" value="secD"/>
    <property type="match status" value="1"/>
</dbReference>
<dbReference type="NCBIfam" id="TIGR00916">
    <property type="entry name" value="2A0604s01"/>
    <property type="match status" value="2"/>
</dbReference>
<protein>
    <recommendedName>
        <fullName evidence="9 10">Multifunctional fusion protein</fullName>
    </recommendedName>
    <domain>
        <recommendedName>
            <fullName evidence="9">Protein translocase subunit SecD</fullName>
        </recommendedName>
    </domain>
    <domain>
        <recommendedName>
            <fullName evidence="10">Protein-export membrane protein SecF</fullName>
        </recommendedName>
    </domain>
</protein>
<feature type="domain" description="Protein translocase subunit SecDF P1" evidence="12">
    <location>
        <begin position="152"/>
        <end position="207"/>
    </location>
</feature>
<evidence type="ECO:0000256" key="4">
    <source>
        <dbReference type="ARBA" id="ARBA00022692"/>
    </source>
</evidence>
<dbReference type="InterPro" id="IPR022645">
    <property type="entry name" value="SecD/SecF_bac"/>
</dbReference>
<dbReference type="Pfam" id="PF02355">
    <property type="entry name" value="SecD_SecF_C"/>
    <property type="match status" value="2"/>
</dbReference>
<dbReference type="Pfam" id="PF21760">
    <property type="entry name" value="SecD_1st"/>
    <property type="match status" value="1"/>
</dbReference>
<evidence type="ECO:0000313" key="14">
    <source>
        <dbReference type="EMBL" id="WLR98834.1"/>
    </source>
</evidence>
<dbReference type="RefSeq" id="WP_306038431.1">
    <property type="nucleotide sequence ID" value="NZ_CP132302.1"/>
</dbReference>
<comment type="subcellular location">
    <subcellularLocation>
        <location evidence="1 9">Cell membrane</location>
        <topology evidence="1 9">Multi-pass membrane protein</topology>
    </subcellularLocation>
</comment>
<comment type="similarity">
    <text evidence="10">Belongs to the SecD/SecF family. SecF subfamily.</text>
</comment>